<dbReference type="InterPro" id="IPR051161">
    <property type="entry name" value="Mannose-6P_isomerase_type2"/>
</dbReference>
<dbReference type="CDD" id="cd02213">
    <property type="entry name" value="cupin_PMI_typeII_C"/>
    <property type="match status" value="1"/>
</dbReference>
<dbReference type="NCBIfam" id="TIGR01479">
    <property type="entry name" value="GMP_PMI"/>
    <property type="match status" value="1"/>
</dbReference>
<dbReference type="OrthoDB" id="9806359at2"/>
<evidence type="ECO:0000256" key="6">
    <source>
        <dbReference type="ARBA" id="ARBA00023134"/>
    </source>
</evidence>
<keyword evidence="5" id="KW-0547">Nucleotide-binding</keyword>
<reference evidence="12 13" key="1">
    <citation type="submission" date="2018-07" db="EMBL/GenBank/DDBJ databases">
        <title>Genomic Encyclopedia of Type Strains, Phase III (KMG-III): the genomes of soil and plant-associated and newly described type strains.</title>
        <authorList>
            <person name="Whitman W."/>
        </authorList>
    </citation>
    <scope>NUCLEOTIDE SEQUENCE [LARGE SCALE GENOMIC DNA]</scope>
    <source>
        <strain evidence="12 13">CECT 8488</strain>
    </source>
</reference>
<dbReference type="SUPFAM" id="SSF53448">
    <property type="entry name" value="Nucleotide-diphospho-sugar transferases"/>
    <property type="match status" value="1"/>
</dbReference>
<evidence type="ECO:0000256" key="5">
    <source>
        <dbReference type="ARBA" id="ARBA00022741"/>
    </source>
</evidence>
<dbReference type="CDD" id="cd02509">
    <property type="entry name" value="GDP-M1P_Guanylyltransferase"/>
    <property type="match status" value="1"/>
</dbReference>
<sequence>MSKTMKIYPVILSGGSGTRLWPMSRAHYPKQLLPMVGDKTMIQETAGRFSDEKRFHPVMVISNDQHRFMVAEQLQAMDQPWSDLILEPVGRNTAPAAAIAALRLLEDDENAVMCLLPSDHVITDLPSFNTALEKAGAAADDGRLVTFGMTPTRPETGYGYIRQGSALGDGIFQVASFLEKPNRETAEDLIAAGDVTWNSGMFLLPCRIFVDELAKYHPNMVDACRNALKKAQRDLDFLRLDKESFEACPSDSIDYAVMEKTDLAAVVPAEIGWNDVGAWQALRDVSPLDGKGNAVVGDVMLHDVSNSYIRSDDGSLIAAIGLDDVTIVTTQDAVLVSSNEKAQDVKAIVDRLKKDNRSEAVHHKTVYRPWGSYRDMDEEERFRVKRIIVKPGEVLSLQRHQHRSEHWIIVRGIAKVTSGDKTFLLNENESTYIPKQTIHRLENPGKIPLHMIEVQVGEYVGEDDIERLEDTYGRVE</sequence>
<dbReference type="Proteomes" id="UP000256845">
    <property type="component" value="Unassembled WGS sequence"/>
</dbReference>
<evidence type="ECO:0000256" key="4">
    <source>
        <dbReference type="ARBA" id="ARBA00022695"/>
    </source>
</evidence>
<protein>
    <recommendedName>
        <fullName evidence="2">mannose-1-phosphate guanylyltransferase</fullName>
        <ecNumber evidence="2">2.7.7.13</ecNumber>
    </recommendedName>
</protein>
<dbReference type="InterPro" id="IPR011051">
    <property type="entry name" value="RmlC_Cupin_sf"/>
</dbReference>
<accession>A0A3D9HS28</accession>
<evidence type="ECO:0000313" key="13">
    <source>
        <dbReference type="Proteomes" id="UP000256845"/>
    </source>
</evidence>
<dbReference type="InterPro" id="IPR014710">
    <property type="entry name" value="RmlC-like_jellyroll"/>
</dbReference>
<dbReference type="EMBL" id="QRDW01000002">
    <property type="protein sequence ID" value="RED52302.1"/>
    <property type="molecule type" value="Genomic_DNA"/>
</dbReference>
<evidence type="ECO:0000256" key="7">
    <source>
        <dbReference type="ARBA" id="ARBA00047343"/>
    </source>
</evidence>
<comment type="similarity">
    <text evidence="1 8">Belongs to the mannose-6-phosphate isomerase type 2 family.</text>
</comment>
<dbReference type="Gene3D" id="2.60.120.10">
    <property type="entry name" value="Jelly Rolls"/>
    <property type="match status" value="1"/>
</dbReference>
<dbReference type="InterPro" id="IPR005835">
    <property type="entry name" value="NTP_transferase_dom"/>
</dbReference>
<comment type="catalytic activity">
    <reaction evidence="7">
        <text>alpha-D-mannose 1-phosphate + GTP + H(+) = GDP-alpha-D-mannose + diphosphate</text>
        <dbReference type="Rhea" id="RHEA:15229"/>
        <dbReference type="ChEBI" id="CHEBI:15378"/>
        <dbReference type="ChEBI" id="CHEBI:33019"/>
        <dbReference type="ChEBI" id="CHEBI:37565"/>
        <dbReference type="ChEBI" id="CHEBI:57527"/>
        <dbReference type="ChEBI" id="CHEBI:58409"/>
        <dbReference type="EC" id="2.7.7.13"/>
    </reaction>
</comment>
<dbReference type="InterPro" id="IPR049577">
    <property type="entry name" value="GMPP_N"/>
</dbReference>
<dbReference type="GO" id="GO:0000271">
    <property type="term" value="P:polysaccharide biosynthetic process"/>
    <property type="evidence" value="ECO:0007669"/>
    <property type="project" value="InterPro"/>
</dbReference>
<dbReference type="SUPFAM" id="SSF51182">
    <property type="entry name" value="RmlC-like cupins"/>
    <property type="match status" value="1"/>
</dbReference>
<evidence type="ECO:0000259" key="10">
    <source>
        <dbReference type="Pfam" id="PF01050"/>
    </source>
</evidence>
<name>A0A3D9HS28_9PROT</name>
<dbReference type="InterPro" id="IPR006375">
    <property type="entry name" value="Man1P_GuaTrfase/Man6P_Isoase"/>
</dbReference>
<dbReference type="RefSeq" id="WP_115935850.1">
    <property type="nucleotide sequence ID" value="NZ_QRDW01000002.1"/>
</dbReference>
<dbReference type="InterPro" id="IPR001538">
    <property type="entry name" value="Man6P_isomerase-2_C"/>
</dbReference>
<dbReference type="FunFam" id="2.60.120.10:FF:000032">
    <property type="entry name" value="Mannose-1-phosphate guanylyltransferase/mannose-6-phosphate isomerase"/>
    <property type="match status" value="1"/>
</dbReference>
<dbReference type="GO" id="GO:0009298">
    <property type="term" value="P:GDP-mannose biosynthetic process"/>
    <property type="evidence" value="ECO:0007669"/>
    <property type="project" value="TreeGrafter"/>
</dbReference>
<feature type="domain" description="Mannose-6-phosphate isomerase type II C-terminal" evidence="10">
    <location>
        <begin position="356"/>
        <end position="470"/>
    </location>
</feature>
<evidence type="ECO:0000256" key="1">
    <source>
        <dbReference type="ARBA" id="ARBA00006115"/>
    </source>
</evidence>
<dbReference type="Pfam" id="PF22640">
    <property type="entry name" value="ManC_GMP_beta-helix"/>
    <property type="match status" value="1"/>
</dbReference>
<dbReference type="EC" id="2.7.7.13" evidence="2"/>
<dbReference type="AlphaFoldDB" id="A0A3D9HS28"/>
<evidence type="ECO:0000256" key="2">
    <source>
        <dbReference type="ARBA" id="ARBA00012387"/>
    </source>
</evidence>
<dbReference type="GO" id="GO:0016853">
    <property type="term" value="F:isomerase activity"/>
    <property type="evidence" value="ECO:0007669"/>
    <property type="project" value="UniProtKB-KW"/>
</dbReference>
<evidence type="ECO:0000259" key="9">
    <source>
        <dbReference type="Pfam" id="PF00483"/>
    </source>
</evidence>
<keyword evidence="3 12" id="KW-0808">Transferase</keyword>
<feature type="domain" description="MannoseP isomerase/GMP-like beta-helix" evidence="11">
    <location>
        <begin position="303"/>
        <end position="352"/>
    </location>
</feature>
<dbReference type="InterPro" id="IPR029044">
    <property type="entry name" value="Nucleotide-diphossugar_trans"/>
</dbReference>
<dbReference type="InterPro" id="IPR054566">
    <property type="entry name" value="ManC/GMP-like_b-helix"/>
</dbReference>
<keyword evidence="6" id="KW-0342">GTP-binding</keyword>
<evidence type="ECO:0000313" key="12">
    <source>
        <dbReference type="EMBL" id="RED52302.1"/>
    </source>
</evidence>
<proteinExistence type="inferred from homology"/>
<evidence type="ECO:0000259" key="11">
    <source>
        <dbReference type="Pfam" id="PF22640"/>
    </source>
</evidence>
<evidence type="ECO:0000256" key="3">
    <source>
        <dbReference type="ARBA" id="ARBA00022679"/>
    </source>
</evidence>
<dbReference type="PANTHER" id="PTHR46390:SF1">
    <property type="entry name" value="MANNOSE-1-PHOSPHATE GUANYLYLTRANSFERASE"/>
    <property type="match status" value="1"/>
</dbReference>
<comment type="caution">
    <text evidence="12">The sequence shown here is derived from an EMBL/GenBank/DDBJ whole genome shotgun (WGS) entry which is preliminary data.</text>
</comment>
<keyword evidence="12" id="KW-0413">Isomerase</keyword>
<organism evidence="12 13">
    <name type="scientific">Aestuariispira insulae</name>
    <dbReference type="NCBI Taxonomy" id="1461337"/>
    <lineage>
        <taxon>Bacteria</taxon>
        <taxon>Pseudomonadati</taxon>
        <taxon>Pseudomonadota</taxon>
        <taxon>Alphaproteobacteria</taxon>
        <taxon>Rhodospirillales</taxon>
        <taxon>Kiloniellaceae</taxon>
        <taxon>Aestuariispira</taxon>
    </lineage>
</organism>
<gene>
    <name evidence="12" type="ORF">DFP90_102322</name>
</gene>
<dbReference type="GO" id="GO:0004475">
    <property type="term" value="F:mannose-1-phosphate guanylyltransferase (GTP) activity"/>
    <property type="evidence" value="ECO:0007669"/>
    <property type="project" value="UniProtKB-EC"/>
</dbReference>
<keyword evidence="4 12" id="KW-0548">Nucleotidyltransferase</keyword>
<dbReference type="Gene3D" id="3.90.550.10">
    <property type="entry name" value="Spore Coat Polysaccharide Biosynthesis Protein SpsA, Chain A"/>
    <property type="match status" value="1"/>
</dbReference>
<dbReference type="GO" id="GO:0005525">
    <property type="term" value="F:GTP binding"/>
    <property type="evidence" value="ECO:0007669"/>
    <property type="project" value="UniProtKB-KW"/>
</dbReference>
<dbReference type="Pfam" id="PF00483">
    <property type="entry name" value="NTP_transferase"/>
    <property type="match status" value="1"/>
</dbReference>
<dbReference type="FunFam" id="3.90.550.10:FF:000046">
    <property type="entry name" value="Mannose-1-phosphate guanylyltransferase (GDP)"/>
    <property type="match status" value="1"/>
</dbReference>
<keyword evidence="13" id="KW-1185">Reference proteome</keyword>
<feature type="domain" description="Nucleotidyl transferase" evidence="9">
    <location>
        <begin position="9"/>
        <end position="287"/>
    </location>
</feature>
<dbReference type="PANTHER" id="PTHR46390">
    <property type="entry name" value="MANNOSE-1-PHOSPHATE GUANYLYLTRANSFERASE"/>
    <property type="match status" value="1"/>
</dbReference>
<evidence type="ECO:0000256" key="8">
    <source>
        <dbReference type="RuleBase" id="RU004190"/>
    </source>
</evidence>
<dbReference type="Pfam" id="PF01050">
    <property type="entry name" value="MannoseP_isomer"/>
    <property type="match status" value="1"/>
</dbReference>